<gene>
    <name evidence="19" type="ORF">LPC04_10770</name>
</gene>
<comment type="function">
    <text evidence="11">Member of the two-component regulatory system BvgS/BvgA. Phosphorylates BvgA via a four-step phosphorelay in response to environmental signals.</text>
</comment>
<evidence type="ECO:0000259" key="17">
    <source>
        <dbReference type="PROSITE" id="PS50109"/>
    </source>
</evidence>
<evidence type="ECO:0000259" key="18">
    <source>
        <dbReference type="PROSITE" id="PS50110"/>
    </source>
</evidence>
<comment type="subunit">
    <text evidence="12">At low DSF concentrations, interacts with RpfF.</text>
</comment>
<evidence type="ECO:0000256" key="3">
    <source>
        <dbReference type="ARBA" id="ARBA00022553"/>
    </source>
</evidence>
<dbReference type="InterPro" id="IPR003594">
    <property type="entry name" value="HATPase_dom"/>
</dbReference>
<keyword evidence="3 15" id="KW-0597">Phosphoprotein</keyword>
<feature type="transmembrane region" description="Helical" evidence="16">
    <location>
        <begin position="177"/>
        <end position="199"/>
    </location>
</feature>
<evidence type="ECO:0000256" key="12">
    <source>
        <dbReference type="ARBA" id="ARBA00064003"/>
    </source>
</evidence>
<evidence type="ECO:0000256" key="2">
    <source>
        <dbReference type="ARBA" id="ARBA00012438"/>
    </source>
</evidence>
<dbReference type="Gene3D" id="1.10.287.130">
    <property type="match status" value="1"/>
</dbReference>
<evidence type="ECO:0000256" key="7">
    <source>
        <dbReference type="ARBA" id="ARBA00022777"/>
    </source>
</evidence>
<evidence type="ECO:0000256" key="8">
    <source>
        <dbReference type="ARBA" id="ARBA00022840"/>
    </source>
</evidence>
<evidence type="ECO:0000256" key="6">
    <source>
        <dbReference type="ARBA" id="ARBA00022741"/>
    </source>
</evidence>
<feature type="transmembrane region" description="Helical" evidence="16">
    <location>
        <begin position="131"/>
        <end position="150"/>
    </location>
</feature>
<dbReference type="PROSITE" id="PS50110">
    <property type="entry name" value="RESPONSE_REGULATORY"/>
    <property type="match status" value="2"/>
</dbReference>
<dbReference type="SUPFAM" id="SSF55874">
    <property type="entry name" value="ATPase domain of HSP90 chaperone/DNA topoisomerase II/histidine kinase"/>
    <property type="match status" value="1"/>
</dbReference>
<evidence type="ECO:0000256" key="4">
    <source>
        <dbReference type="ARBA" id="ARBA00022679"/>
    </source>
</evidence>
<evidence type="ECO:0000256" key="10">
    <source>
        <dbReference type="ARBA" id="ARBA00023026"/>
    </source>
</evidence>
<dbReference type="InterPro" id="IPR004358">
    <property type="entry name" value="Sig_transdc_His_kin-like_C"/>
</dbReference>
<evidence type="ECO:0000256" key="1">
    <source>
        <dbReference type="ARBA" id="ARBA00000085"/>
    </source>
</evidence>
<dbReference type="SUPFAM" id="SSF47384">
    <property type="entry name" value="Homodimeric domain of signal transducing histidine kinase"/>
    <property type="match status" value="1"/>
</dbReference>
<evidence type="ECO:0000256" key="5">
    <source>
        <dbReference type="ARBA" id="ARBA00022729"/>
    </source>
</evidence>
<feature type="domain" description="Histidine kinase" evidence="17">
    <location>
        <begin position="337"/>
        <end position="558"/>
    </location>
</feature>
<comment type="caution">
    <text evidence="19">The sequence shown here is derived from an EMBL/GenBank/DDBJ whole genome shotgun (WGS) entry which is preliminary data.</text>
</comment>
<dbReference type="Gene3D" id="3.30.565.10">
    <property type="entry name" value="Histidine kinase-like ATPase, C-terminal domain"/>
    <property type="match status" value="1"/>
</dbReference>
<feature type="transmembrane region" description="Helical" evidence="16">
    <location>
        <begin position="279"/>
        <end position="303"/>
    </location>
</feature>
<dbReference type="RefSeq" id="WP_275682218.1">
    <property type="nucleotide sequence ID" value="NZ_JAJLJH010000002.1"/>
</dbReference>
<dbReference type="InterPro" id="IPR011006">
    <property type="entry name" value="CheY-like_superfamily"/>
</dbReference>
<keyword evidence="6" id="KW-0547">Nucleotide-binding</keyword>
<evidence type="ECO:0000256" key="9">
    <source>
        <dbReference type="ARBA" id="ARBA00023012"/>
    </source>
</evidence>
<keyword evidence="16" id="KW-0812">Transmembrane</keyword>
<dbReference type="Pfam" id="PF00512">
    <property type="entry name" value="HisKA"/>
    <property type="match status" value="1"/>
</dbReference>
<dbReference type="Pfam" id="PF00072">
    <property type="entry name" value="Response_reg"/>
    <property type="match status" value="1"/>
</dbReference>
<keyword evidence="4" id="KW-0808">Transferase</keyword>
<dbReference type="PANTHER" id="PTHR45339">
    <property type="entry name" value="HYBRID SIGNAL TRANSDUCTION HISTIDINE KINASE J"/>
    <property type="match status" value="1"/>
</dbReference>
<feature type="domain" description="Response regulatory" evidence="18">
    <location>
        <begin position="575"/>
        <end position="700"/>
    </location>
</feature>
<comment type="catalytic activity">
    <reaction evidence="1">
        <text>ATP + protein L-histidine = ADP + protein N-phospho-L-histidine.</text>
        <dbReference type="EC" id="2.7.13.3"/>
    </reaction>
</comment>
<protein>
    <recommendedName>
        <fullName evidence="13">Sensory/regulatory protein RpfC</fullName>
        <ecNumber evidence="2">2.7.13.3</ecNumber>
    </recommendedName>
    <alternativeName>
        <fullName evidence="14">Virulence sensor protein BvgS</fullName>
    </alternativeName>
</protein>
<evidence type="ECO:0000256" key="13">
    <source>
        <dbReference type="ARBA" id="ARBA00068150"/>
    </source>
</evidence>
<keyword evidence="10" id="KW-0843">Virulence</keyword>
<dbReference type="GO" id="GO:0005524">
    <property type="term" value="F:ATP binding"/>
    <property type="evidence" value="ECO:0007669"/>
    <property type="project" value="UniProtKB-KW"/>
</dbReference>
<dbReference type="CDD" id="cd17546">
    <property type="entry name" value="REC_hyHK_CKI1_RcsC-like"/>
    <property type="match status" value="1"/>
</dbReference>
<dbReference type="Pfam" id="PF17158">
    <property type="entry name" value="MASE4"/>
    <property type="match status" value="1"/>
</dbReference>
<proteinExistence type="predicted"/>
<feature type="modified residue" description="4-aspartylphosphate" evidence="15">
    <location>
        <position position="776"/>
    </location>
</feature>
<dbReference type="SMART" id="SM00448">
    <property type="entry name" value="REC"/>
    <property type="match status" value="2"/>
</dbReference>
<reference evidence="19" key="1">
    <citation type="submission" date="2021-11" db="EMBL/GenBank/DDBJ databases">
        <title>BS-T2-15 a new species belonging to the Comamonadaceae family isolated from the soil of a French oak forest.</title>
        <authorList>
            <person name="Mieszkin S."/>
            <person name="Alain K."/>
        </authorList>
    </citation>
    <scope>NUCLEOTIDE SEQUENCE</scope>
    <source>
        <strain evidence="19">BS-T2-15</strain>
    </source>
</reference>
<dbReference type="InterPro" id="IPR036097">
    <property type="entry name" value="HisK_dim/P_sf"/>
</dbReference>
<dbReference type="Pfam" id="PF02518">
    <property type="entry name" value="HATPase_c"/>
    <property type="match status" value="1"/>
</dbReference>
<name>A0A9X1YI70_9BURK</name>
<keyword evidence="16" id="KW-1133">Transmembrane helix</keyword>
<keyword evidence="7" id="KW-0418">Kinase</keyword>
<accession>A0A9X1YI70</accession>
<dbReference type="EC" id="2.7.13.3" evidence="2"/>
<keyword evidence="5" id="KW-0732">Signal</keyword>
<sequence length="855" mass="92793">MDAGDAKEDSRPAADGGFLLNQPADRAQRRRAAAVLFASVLLFGALVPFVRVPLGQVPAFIPIYESALLTNDAITAVLLFGQYRILRSRALMVLACAYLFTALMTVIHALTFPGVFSAPGLLGAGRQTTSALYMFWHAGFPLFVLAYATMKRREAGAVKPASAADASWHAPAPARDALALAMPAATVALAALLAAWATLGQDWLPTLIEPHRFGIALTISASSIWALSLVVVAALWRHRPHSVLDLWLSVSLVAWSFDVALSSMLNAARYDLGFYAGRIYGLIAGSAVLIELLLENGALYARLVRVHHNDRRQASALRVARDEARSADAAKGLFLANMSHEIRTPMNAVIGLTTLVLQTRLDETQRDYLTKVQTSSKALLTLLNDILDYSKIEAGKVALEAEEFSPEETIENVGNLFSAKVEEAGLDLLFEIDRDMPPRLVGDALRLTQVLNNLVGNAIKFTSVGEVVIGARVVSRSDDQVELAFSVRDTGIGVTPEQAERLFNVFQQAERSTARKYGGTGLGLAICKRLVELMGGRIEVAPAPGGGSIFGFTSKFAVARGAVERIDLHRIRGMRTLVVDGQPTERLILQQMLQSWRFQVGTASFPDDALHKLRRADPAAPHELMLLDWKTGDLDLLLKARRAVEEHRAERRGAPLSVIAMTSLASRERVAEALKGLLGVGIVVKPVTPSRLFDTVVHLQHGEAPPRRADEGRFDLAEAMRAIRGARVLLAEDNPVNQQVAAAFLSAGGLEVTLAENGVEAVEWVKKMRFDVVLMDMQMPDMDGTQATRLIRKLPQGIGLPIIAMTAAAMESDRQECLAAGMNAHVAKPIDAEKLVKTLLEWVSMADIARNRPAS</sequence>
<feature type="transmembrane region" description="Helical" evidence="16">
    <location>
        <begin position="91"/>
        <end position="111"/>
    </location>
</feature>
<dbReference type="SMART" id="SM00388">
    <property type="entry name" value="HisKA"/>
    <property type="match status" value="1"/>
</dbReference>
<evidence type="ECO:0000313" key="20">
    <source>
        <dbReference type="Proteomes" id="UP001139353"/>
    </source>
</evidence>
<dbReference type="SMART" id="SM00387">
    <property type="entry name" value="HATPase_c"/>
    <property type="match status" value="1"/>
</dbReference>
<dbReference type="SUPFAM" id="SSF52172">
    <property type="entry name" value="CheY-like"/>
    <property type="match status" value="2"/>
</dbReference>
<evidence type="ECO:0000256" key="11">
    <source>
        <dbReference type="ARBA" id="ARBA00058004"/>
    </source>
</evidence>
<feature type="transmembrane region" description="Helical" evidence="16">
    <location>
        <begin position="57"/>
        <end position="79"/>
    </location>
</feature>
<dbReference type="CDD" id="cd00082">
    <property type="entry name" value="HisKA"/>
    <property type="match status" value="1"/>
</dbReference>
<dbReference type="Gene3D" id="3.40.50.2300">
    <property type="match status" value="2"/>
</dbReference>
<organism evidence="19 20">
    <name type="scientific">Scleromatobacter humisilvae</name>
    <dbReference type="NCBI Taxonomy" id="2897159"/>
    <lineage>
        <taxon>Bacteria</taxon>
        <taxon>Pseudomonadati</taxon>
        <taxon>Pseudomonadota</taxon>
        <taxon>Betaproteobacteria</taxon>
        <taxon>Burkholderiales</taxon>
        <taxon>Sphaerotilaceae</taxon>
        <taxon>Scleromatobacter</taxon>
    </lineage>
</organism>
<feature type="domain" description="Response regulatory" evidence="18">
    <location>
        <begin position="727"/>
        <end position="843"/>
    </location>
</feature>
<feature type="transmembrane region" description="Helical" evidence="16">
    <location>
        <begin position="32"/>
        <end position="51"/>
    </location>
</feature>
<dbReference type="InterPro" id="IPR005467">
    <property type="entry name" value="His_kinase_dom"/>
</dbReference>
<feature type="transmembrane region" description="Helical" evidence="16">
    <location>
        <begin position="211"/>
        <end position="236"/>
    </location>
</feature>
<dbReference type="PANTHER" id="PTHR45339:SF1">
    <property type="entry name" value="HYBRID SIGNAL TRANSDUCTION HISTIDINE KINASE J"/>
    <property type="match status" value="1"/>
</dbReference>
<dbReference type="CDD" id="cd00156">
    <property type="entry name" value="REC"/>
    <property type="match status" value="1"/>
</dbReference>
<evidence type="ECO:0000256" key="15">
    <source>
        <dbReference type="PROSITE-ProRule" id="PRU00169"/>
    </source>
</evidence>
<dbReference type="FunFam" id="3.30.565.10:FF:000010">
    <property type="entry name" value="Sensor histidine kinase RcsC"/>
    <property type="match status" value="1"/>
</dbReference>
<evidence type="ECO:0000313" key="19">
    <source>
        <dbReference type="EMBL" id="MCK9686187.1"/>
    </source>
</evidence>
<dbReference type="CDD" id="cd16922">
    <property type="entry name" value="HATPase_EvgS-ArcB-TorS-like"/>
    <property type="match status" value="1"/>
</dbReference>
<dbReference type="Proteomes" id="UP001139353">
    <property type="component" value="Unassembled WGS sequence"/>
</dbReference>
<dbReference type="InterPro" id="IPR003661">
    <property type="entry name" value="HisK_dim/P_dom"/>
</dbReference>
<evidence type="ECO:0000256" key="14">
    <source>
        <dbReference type="ARBA" id="ARBA00070152"/>
    </source>
</evidence>
<dbReference type="PRINTS" id="PR00344">
    <property type="entry name" value="BCTRLSENSOR"/>
</dbReference>
<keyword evidence="20" id="KW-1185">Reference proteome</keyword>
<keyword evidence="16" id="KW-0472">Membrane</keyword>
<dbReference type="GO" id="GO:0000155">
    <property type="term" value="F:phosphorelay sensor kinase activity"/>
    <property type="evidence" value="ECO:0007669"/>
    <property type="project" value="InterPro"/>
</dbReference>
<dbReference type="InterPro" id="IPR036890">
    <property type="entry name" value="HATPase_C_sf"/>
</dbReference>
<keyword evidence="9" id="KW-0902">Two-component regulatory system</keyword>
<dbReference type="EMBL" id="JAJLJH010000002">
    <property type="protein sequence ID" value="MCK9686187.1"/>
    <property type="molecule type" value="Genomic_DNA"/>
</dbReference>
<evidence type="ECO:0000256" key="16">
    <source>
        <dbReference type="SAM" id="Phobius"/>
    </source>
</evidence>
<feature type="modified residue" description="4-aspartylphosphate" evidence="15">
    <location>
        <position position="628"/>
    </location>
</feature>
<keyword evidence="8" id="KW-0067">ATP-binding</keyword>
<dbReference type="PROSITE" id="PS50109">
    <property type="entry name" value="HIS_KIN"/>
    <property type="match status" value="1"/>
</dbReference>
<dbReference type="FunFam" id="1.10.287.130:FF:000002">
    <property type="entry name" value="Two-component osmosensing histidine kinase"/>
    <property type="match status" value="1"/>
</dbReference>
<dbReference type="AlphaFoldDB" id="A0A9X1YI70"/>
<dbReference type="InterPro" id="IPR001789">
    <property type="entry name" value="Sig_transdc_resp-reg_receiver"/>
</dbReference>
<dbReference type="InterPro" id="IPR033424">
    <property type="entry name" value="MASE4"/>
</dbReference>